<dbReference type="Gene3D" id="3.90.470.20">
    <property type="entry name" value="4'-phosphopantetheinyl transferase domain"/>
    <property type="match status" value="1"/>
</dbReference>
<keyword evidence="3 8" id="KW-0479">Metal-binding</keyword>
<comment type="function">
    <text evidence="8">Transfers the 4'-phosphopantetheine moiety from coenzyme A to a Ser of acyl-carrier-protein.</text>
</comment>
<keyword evidence="2 8" id="KW-0808">Transferase</keyword>
<dbReference type="Proteomes" id="UP000815698">
    <property type="component" value="Chromosome"/>
</dbReference>
<evidence type="ECO:0000256" key="3">
    <source>
        <dbReference type="ARBA" id="ARBA00022723"/>
    </source>
</evidence>
<keyword evidence="6 8" id="KW-0443">Lipid metabolism</keyword>
<keyword evidence="4 8" id="KW-0276">Fatty acid metabolism</keyword>
<keyword evidence="5 8" id="KW-0460">Magnesium</keyword>
<comment type="catalytic activity">
    <reaction evidence="8">
        <text>apo-[ACP] + CoA = holo-[ACP] + adenosine 3',5'-bisphosphate + H(+)</text>
        <dbReference type="Rhea" id="RHEA:12068"/>
        <dbReference type="Rhea" id="RHEA-COMP:9685"/>
        <dbReference type="Rhea" id="RHEA-COMP:9690"/>
        <dbReference type="ChEBI" id="CHEBI:15378"/>
        <dbReference type="ChEBI" id="CHEBI:29999"/>
        <dbReference type="ChEBI" id="CHEBI:57287"/>
        <dbReference type="ChEBI" id="CHEBI:58343"/>
        <dbReference type="ChEBI" id="CHEBI:64479"/>
        <dbReference type="EC" id="2.7.8.7"/>
    </reaction>
</comment>
<dbReference type="SUPFAM" id="SSF56214">
    <property type="entry name" value="4'-phosphopantetheinyl transferase"/>
    <property type="match status" value="1"/>
</dbReference>
<evidence type="ECO:0000256" key="8">
    <source>
        <dbReference type="HAMAP-Rule" id="MF_00101"/>
    </source>
</evidence>
<gene>
    <name evidence="8" type="primary">acpS</name>
    <name evidence="10" type="ORF">COP05_07935</name>
</gene>
<evidence type="ECO:0000256" key="4">
    <source>
        <dbReference type="ARBA" id="ARBA00022832"/>
    </source>
</evidence>
<evidence type="ECO:0000313" key="11">
    <source>
        <dbReference type="Proteomes" id="UP000815698"/>
    </source>
</evidence>
<keyword evidence="7 8" id="KW-0275">Fatty acid biosynthesis</keyword>
<keyword evidence="11" id="KW-1185">Reference proteome</keyword>
<reference evidence="10 11" key="1">
    <citation type="journal article" date="2016" name="Int. J. Syst. Evol. Microbiol.">
        <title>Dermabacter jinjuensis sp. nov., a novel species of the genus Dermabacter isolated from a clinical specimen.</title>
        <authorList>
            <person name="Park Y.K."/>
            <person name="Lee K.M."/>
            <person name="Lee W.K."/>
            <person name="Cho M.J."/>
            <person name="Lee H.S."/>
            <person name="Cho Y.G."/>
            <person name="Lee Y.C."/>
            <person name="Lee W.K."/>
            <person name="Seong W.K."/>
            <person name="Hwang K.J."/>
        </authorList>
    </citation>
    <scope>NUCLEOTIDE SEQUENCE [LARGE SCALE GENOMIC DNA]</scope>
    <source>
        <strain evidence="10 11">32T</strain>
    </source>
</reference>
<comment type="similarity">
    <text evidence="8">Belongs to the P-Pant transferase superfamily. AcpS family.</text>
</comment>
<evidence type="ECO:0000256" key="7">
    <source>
        <dbReference type="ARBA" id="ARBA00023160"/>
    </source>
</evidence>
<keyword evidence="8" id="KW-0963">Cytoplasm</keyword>
<evidence type="ECO:0000256" key="5">
    <source>
        <dbReference type="ARBA" id="ARBA00022842"/>
    </source>
</evidence>
<name>A0ABM6PN41_9MICO</name>
<organism evidence="10 11">
    <name type="scientific">Dermabacter jinjuensis</name>
    <dbReference type="NCBI Taxonomy" id="1667168"/>
    <lineage>
        <taxon>Bacteria</taxon>
        <taxon>Bacillati</taxon>
        <taxon>Actinomycetota</taxon>
        <taxon>Actinomycetes</taxon>
        <taxon>Micrococcales</taxon>
        <taxon>Dermabacteraceae</taxon>
        <taxon>Dermabacter</taxon>
    </lineage>
</organism>
<evidence type="ECO:0000256" key="6">
    <source>
        <dbReference type="ARBA" id="ARBA00023098"/>
    </source>
</evidence>
<evidence type="ECO:0000256" key="1">
    <source>
        <dbReference type="ARBA" id="ARBA00022516"/>
    </source>
</evidence>
<dbReference type="NCBIfam" id="TIGR00556">
    <property type="entry name" value="pantethn_trn"/>
    <property type="match status" value="1"/>
</dbReference>
<dbReference type="Pfam" id="PF01648">
    <property type="entry name" value="ACPS"/>
    <property type="match status" value="1"/>
</dbReference>
<evidence type="ECO:0000256" key="2">
    <source>
        <dbReference type="ARBA" id="ARBA00022679"/>
    </source>
</evidence>
<accession>A0ABM6PN41</accession>
<feature type="binding site" evidence="8">
    <location>
        <position position="71"/>
    </location>
    <ligand>
        <name>Mg(2+)</name>
        <dbReference type="ChEBI" id="CHEBI:18420"/>
    </ligand>
</feature>
<proteinExistence type="inferred from homology"/>
<dbReference type="NCBIfam" id="NF000832">
    <property type="entry name" value="PRK00070.3-2"/>
    <property type="match status" value="1"/>
</dbReference>
<dbReference type="EMBL" id="CP023482">
    <property type="protein sequence ID" value="ATH97019.1"/>
    <property type="molecule type" value="Genomic_DNA"/>
</dbReference>
<comment type="cofactor">
    <cofactor evidence="8">
        <name>Mg(2+)</name>
        <dbReference type="ChEBI" id="CHEBI:18420"/>
    </cofactor>
</comment>
<comment type="subcellular location">
    <subcellularLocation>
        <location evidence="8">Cytoplasm</location>
    </subcellularLocation>
</comment>
<dbReference type="InterPro" id="IPR037143">
    <property type="entry name" value="4-PPantetheinyl_Trfase_dom_sf"/>
</dbReference>
<sequence>MEAMSNSPNACERSFVPFGNEAFAGIGVDIVDIERLGDRLERSPRLRERLFAPEERELSLASLAARVAAKEALGKALGNPGDLSWHDVIVRRTEHGRPYLVLRGAALATANAQSLRFAHLSLSHDGNLATAMVVLEAGDTRGRARGDEEPQA</sequence>
<feature type="domain" description="4'-phosphopantetheinyl transferase" evidence="9">
    <location>
        <begin position="25"/>
        <end position="108"/>
    </location>
</feature>
<keyword evidence="1 8" id="KW-0444">Lipid biosynthesis</keyword>
<feature type="binding site" evidence="8">
    <location>
        <position position="29"/>
    </location>
    <ligand>
        <name>Mg(2+)</name>
        <dbReference type="ChEBI" id="CHEBI:18420"/>
    </ligand>
</feature>
<evidence type="ECO:0000259" key="9">
    <source>
        <dbReference type="Pfam" id="PF01648"/>
    </source>
</evidence>
<dbReference type="EC" id="2.7.8.7" evidence="8"/>
<dbReference type="HAMAP" id="MF_00101">
    <property type="entry name" value="AcpS"/>
    <property type="match status" value="1"/>
</dbReference>
<protein>
    <recommendedName>
        <fullName evidence="8">Holo-[acyl-carrier-protein] synthase</fullName>
        <shortName evidence="8">Holo-ACP synthase</shortName>
        <ecNumber evidence="8">2.7.8.7</ecNumber>
    </recommendedName>
    <alternativeName>
        <fullName evidence="8">4'-phosphopantetheinyl transferase AcpS</fullName>
    </alternativeName>
</protein>
<evidence type="ECO:0000313" key="10">
    <source>
        <dbReference type="EMBL" id="ATH97019.1"/>
    </source>
</evidence>
<dbReference type="InterPro" id="IPR002582">
    <property type="entry name" value="ACPS"/>
</dbReference>
<dbReference type="InterPro" id="IPR004568">
    <property type="entry name" value="Ppantetheine-prot_Trfase_dom"/>
</dbReference>
<dbReference type="InterPro" id="IPR008278">
    <property type="entry name" value="4-PPantetheinyl_Trfase_dom"/>
</dbReference>